<dbReference type="Proteomes" id="UP000006228">
    <property type="component" value="Unassembled WGS sequence"/>
</dbReference>
<name>E8M5I6_PHOS4</name>
<dbReference type="RefSeq" id="WP_008076022.1">
    <property type="nucleotide sequence ID" value="NZ_AEVT01000056.1"/>
</dbReference>
<sequence>MNIYNVYFSANENITREEIELMTTEYIKELKNRKLISSASLQKLVDKANFSEIPDYHLAVFFKDQNDMEQSFKQVRAQLLNTYPHNVLMKSVSEFKVSFSQAL</sequence>
<dbReference type="eggNOG" id="ENOG5032DVG">
    <property type="taxonomic scope" value="Bacteria"/>
</dbReference>
<dbReference type="InterPro" id="IPR025563">
    <property type="entry name" value="DUF4286"/>
</dbReference>
<evidence type="ECO:0000313" key="2">
    <source>
        <dbReference type="Proteomes" id="UP000006228"/>
    </source>
</evidence>
<comment type="caution">
    <text evidence="1">The sequence shown here is derived from an EMBL/GenBank/DDBJ whole genome shotgun (WGS) entry which is preliminary data.</text>
</comment>
<dbReference type="EMBL" id="AEVT01000056">
    <property type="protein sequence ID" value="EGA70779.1"/>
    <property type="molecule type" value="Genomic_DNA"/>
</dbReference>
<protein>
    <submittedName>
        <fullName evidence="1">Uncharacterized protein</fullName>
    </submittedName>
</protein>
<organism evidence="1 2">
    <name type="scientific">Vibrio sinaloensis DSM 21326</name>
    <dbReference type="NCBI Taxonomy" id="945550"/>
    <lineage>
        <taxon>Bacteria</taxon>
        <taxon>Pseudomonadati</taxon>
        <taxon>Pseudomonadota</taxon>
        <taxon>Gammaproteobacteria</taxon>
        <taxon>Vibrionales</taxon>
        <taxon>Vibrionaceae</taxon>
        <taxon>Vibrio</taxon>
        <taxon>Vibrio oreintalis group</taxon>
    </lineage>
</organism>
<dbReference type="OrthoDB" id="9877173at2"/>
<evidence type="ECO:0000313" key="1">
    <source>
        <dbReference type="EMBL" id="EGA70779.1"/>
    </source>
</evidence>
<proteinExistence type="predicted"/>
<dbReference type="AlphaFoldDB" id="E8M5I6"/>
<accession>E8M5I6</accession>
<gene>
    <name evidence="1" type="ORF">VISI1226_01600</name>
</gene>
<dbReference type="GeneID" id="95568877"/>
<reference evidence="1 2" key="1">
    <citation type="journal article" date="2012" name="Int. J. Syst. Evol. Microbiol.">
        <title>Vibrio caribbeanicus sp. nov., isolated from the marine sponge Scleritoderma cyanea.</title>
        <authorList>
            <person name="Hoffmann M."/>
            <person name="Monday S.R."/>
            <person name="Allard M.W."/>
            <person name="Strain E.A."/>
            <person name="Whittaker P."/>
            <person name="Naum M."/>
            <person name="McCarthy P.J."/>
            <person name="Lopez J.V."/>
            <person name="Fischer M."/>
            <person name="Brown E.W."/>
        </authorList>
    </citation>
    <scope>NUCLEOTIDE SEQUENCE [LARGE SCALE GENOMIC DNA]</scope>
    <source>
        <strain evidence="2">DSMZ 21326</strain>
    </source>
</reference>
<dbReference type="Pfam" id="PF14114">
    <property type="entry name" value="DUF4286"/>
    <property type="match status" value="1"/>
</dbReference>